<dbReference type="Gene3D" id="3.90.550.10">
    <property type="entry name" value="Spore Coat Polysaccharide Biosynthesis Protein SpsA, Chain A"/>
    <property type="match status" value="1"/>
</dbReference>
<evidence type="ECO:0000259" key="4">
    <source>
        <dbReference type="Pfam" id="PF04230"/>
    </source>
</evidence>
<dbReference type="EMBL" id="JADCKL010000003">
    <property type="protein sequence ID" value="MBE5062939.1"/>
    <property type="molecule type" value="Genomic_DNA"/>
</dbReference>
<dbReference type="PANTHER" id="PTHR43685:SF11">
    <property type="entry name" value="GLYCOSYLTRANSFERASE TAGX-RELATED"/>
    <property type="match status" value="1"/>
</dbReference>
<evidence type="ECO:0000313" key="6">
    <source>
        <dbReference type="Proteomes" id="UP000758652"/>
    </source>
</evidence>
<accession>A0ABR9RJ02</accession>
<evidence type="ECO:0000256" key="2">
    <source>
        <dbReference type="SAM" id="Coils"/>
    </source>
</evidence>
<feature type="domain" description="Glycosyltransferase 2-like" evidence="3">
    <location>
        <begin position="7"/>
        <end position="152"/>
    </location>
</feature>
<sequence length="715" mass="84683">MEKELVSVILPNYNGGTFLKKSIESVISQTYRKLELIIIDDASTDNSREIIESFNDERIKTICLSENGHICAALNKGVSVARGEFIARIDSDDIWEKEKLEKQIKVLEEDLEVGACFTYVKLINREGEIVNEQYREVYNLFRPVFKTQKEWLHFFVFSGNCLSHPSVVIRKQVLDQVGKYNLALVQGQDYELWMRIALKYNLYVLSEELVRYRWMPNDEKSISTSTELNDTRFYNEYLMSVYRFFQNISDEDFVKYFKELFIMQEAKSPMELLCEKAFLCLKFDHTKRLYPIGIEMLERIFAKDEGANLLKEKYNFTPKDFYRINSQHLFYDNFIRKESEEYEKKIENLKQEINRSIIEAEQRIRAEYESTKSWRITAPVRYGVNKCKNFKENLLPPKFYLLGTEDYGNLGDHAIAIAERSFLKKFFPKIEVVEIPVSQYYSKKDELYLKIRKKDIILGHGGGNIGNQYPVAEEIRRDIIKTWPENMIIIFPQTIYFTPQLENMEAEVEKTQMIYNAHKKLVLFTREQRSYKFAKDNLYNCDVYLVPDMVLFSEKRKRIQRQEKIVLCLRNDIERILSDREEQAINLIAHSLTEDVCYVDTQKQYNIPVDGRERYVDEFLELLSSSKLIVTDRMHGMIFAAITGTPCLVLDNYNSKIRGCYKWIRELPYISFVDSLGNLEESMRKLYLYEEKGEYSVKKLDKYYSFLAEIIKKEL</sequence>
<dbReference type="Proteomes" id="UP000758652">
    <property type="component" value="Unassembled WGS sequence"/>
</dbReference>
<dbReference type="Pfam" id="PF00535">
    <property type="entry name" value="Glycos_transf_2"/>
    <property type="match status" value="1"/>
</dbReference>
<feature type="domain" description="Polysaccharide pyruvyl transferase" evidence="4">
    <location>
        <begin position="409"/>
        <end position="652"/>
    </location>
</feature>
<proteinExistence type="inferred from homology"/>
<dbReference type="Pfam" id="PF04230">
    <property type="entry name" value="PS_pyruv_trans"/>
    <property type="match status" value="1"/>
</dbReference>
<dbReference type="SUPFAM" id="SSF53448">
    <property type="entry name" value="Nucleotide-diphospho-sugar transferases"/>
    <property type="match status" value="1"/>
</dbReference>
<evidence type="ECO:0000256" key="1">
    <source>
        <dbReference type="ARBA" id="ARBA00006739"/>
    </source>
</evidence>
<keyword evidence="5" id="KW-0808">Transferase</keyword>
<dbReference type="RefSeq" id="WP_226394652.1">
    <property type="nucleotide sequence ID" value="NZ_JADCKL010000003.1"/>
</dbReference>
<feature type="coiled-coil region" evidence="2">
    <location>
        <begin position="332"/>
        <end position="363"/>
    </location>
</feature>
<evidence type="ECO:0000313" key="5">
    <source>
        <dbReference type="EMBL" id="MBE5062939.1"/>
    </source>
</evidence>
<evidence type="ECO:0000259" key="3">
    <source>
        <dbReference type="Pfam" id="PF00535"/>
    </source>
</evidence>
<name>A0ABR9RJ02_9FIRM</name>
<dbReference type="PANTHER" id="PTHR43685">
    <property type="entry name" value="GLYCOSYLTRANSFERASE"/>
    <property type="match status" value="1"/>
</dbReference>
<keyword evidence="6" id="KW-1185">Reference proteome</keyword>
<dbReference type="InterPro" id="IPR001173">
    <property type="entry name" value="Glyco_trans_2-like"/>
</dbReference>
<dbReference type="GO" id="GO:0016740">
    <property type="term" value="F:transferase activity"/>
    <property type="evidence" value="ECO:0007669"/>
    <property type="project" value="UniProtKB-KW"/>
</dbReference>
<dbReference type="InterPro" id="IPR050834">
    <property type="entry name" value="Glycosyltransf_2"/>
</dbReference>
<protein>
    <submittedName>
        <fullName evidence="5">Polysaccharide pyruvyl transferase family protein</fullName>
    </submittedName>
</protein>
<gene>
    <name evidence="5" type="ORF">INF30_06655</name>
</gene>
<dbReference type="InterPro" id="IPR007345">
    <property type="entry name" value="Polysacch_pyruvyl_Trfase"/>
</dbReference>
<keyword evidence="2" id="KW-0175">Coiled coil</keyword>
<reference evidence="5 6" key="1">
    <citation type="submission" date="2020-10" db="EMBL/GenBank/DDBJ databases">
        <title>ChiBAC.</title>
        <authorList>
            <person name="Zenner C."/>
            <person name="Hitch T.C.A."/>
            <person name="Clavel T."/>
        </authorList>
    </citation>
    <scope>NUCLEOTIDE SEQUENCE [LARGE SCALE GENOMIC DNA]</scope>
    <source>
        <strain evidence="5 6">DSM 108991</strain>
    </source>
</reference>
<comment type="similarity">
    <text evidence="1">Belongs to the glycosyltransferase 2 family.</text>
</comment>
<dbReference type="InterPro" id="IPR029044">
    <property type="entry name" value="Nucleotide-diphossugar_trans"/>
</dbReference>
<organism evidence="5 6">
    <name type="scientific">Claveliimonas monacensis</name>
    <dbReference type="NCBI Taxonomy" id="2779351"/>
    <lineage>
        <taxon>Bacteria</taxon>
        <taxon>Bacillati</taxon>
        <taxon>Bacillota</taxon>
        <taxon>Clostridia</taxon>
        <taxon>Lachnospirales</taxon>
        <taxon>Lachnospiraceae</taxon>
        <taxon>Claveliimonas</taxon>
    </lineage>
</organism>
<comment type="caution">
    <text evidence="5">The sequence shown here is derived from an EMBL/GenBank/DDBJ whole genome shotgun (WGS) entry which is preliminary data.</text>
</comment>